<reference evidence="1" key="1">
    <citation type="submission" date="2020-08" db="EMBL/GenBank/DDBJ databases">
        <title>Bridging the membrane lipid divide: bacteria of the FCB group superphylum have the potential to synthesize archaeal ether lipids.</title>
        <authorList>
            <person name="Villanueva L."/>
            <person name="von Meijenfeldt F.A.B."/>
            <person name="Westbye A.B."/>
            <person name="Yadav S."/>
            <person name="Hopmans E.C."/>
            <person name="Dutilh B.E."/>
            <person name="Sinninghe Damste J.S."/>
        </authorList>
    </citation>
    <scope>NUCLEOTIDE SEQUENCE</scope>
    <source>
        <strain evidence="1">NIOZ-UU157</strain>
    </source>
</reference>
<accession>A0A7S9STU8</accession>
<proteinExistence type="predicted"/>
<name>A0A7S9STU8_9VIRU</name>
<protein>
    <submittedName>
        <fullName evidence="1">Uncharacterized protein</fullName>
    </submittedName>
</protein>
<organism evidence="1">
    <name type="scientific">Virus NIOZ-UU157</name>
    <dbReference type="NCBI Taxonomy" id="2763269"/>
    <lineage>
        <taxon>Viruses</taxon>
    </lineage>
</organism>
<dbReference type="EMBL" id="MW030560">
    <property type="protein sequence ID" value="QPI16436.1"/>
    <property type="molecule type" value="Genomic_DNA"/>
</dbReference>
<gene>
    <name evidence="1" type="ORF">NIOZUU157_00329</name>
</gene>
<sequence>MRTIGKIIVDLLSDNHISDPEAEMLITNLSENKEPLDIISKKASSPYWYQTTT</sequence>
<evidence type="ECO:0000313" key="1">
    <source>
        <dbReference type="EMBL" id="QPI16436.1"/>
    </source>
</evidence>